<sequence length="60" mass="6723">MILNAFEVAKTKNGYVGKKSFYKGVSGTLFNKNNYVLVYSGGDIYIAEILTKRIVDTLKK</sequence>
<dbReference type="GeneID" id="77176007"/>
<reference evidence="1 2" key="1">
    <citation type="submission" date="2020-05" db="EMBL/GenBank/DDBJ databases">
        <title>Complete genome sequencing of Campylobacter and Arcobacter type strains.</title>
        <authorList>
            <person name="Miller W.G."/>
            <person name="Yee E."/>
        </authorList>
    </citation>
    <scope>NUCLEOTIDE SEQUENCE [LARGE SCALE GENOMIC DNA]</scope>
    <source>
        <strain evidence="1 2">LMG 6451</strain>
    </source>
</reference>
<name>A0AAE7JPL5_9BACT</name>
<accession>A0AAE7JPL5</accession>
<protein>
    <submittedName>
        <fullName evidence="1">Uncharacterized protein</fullName>
    </submittedName>
</protein>
<evidence type="ECO:0000313" key="2">
    <source>
        <dbReference type="Proteomes" id="UP000509722"/>
    </source>
</evidence>
<dbReference type="RefSeq" id="WP_018713777.1">
    <property type="nucleotide sequence ID" value="NZ_CP053832.1"/>
</dbReference>
<dbReference type="AlphaFoldDB" id="A0AAE7JPL5"/>
<organism evidence="1 2">
    <name type="scientific">Campylobacter ureolyticus</name>
    <dbReference type="NCBI Taxonomy" id="827"/>
    <lineage>
        <taxon>Bacteria</taxon>
        <taxon>Pseudomonadati</taxon>
        <taxon>Campylobacterota</taxon>
        <taxon>Epsilonproteobacteria</taxon>
        <taxon>Campylobacterales</taxon>
        <taxon>Campylobacteraceae</taxon>
        <taxon>Campylobacter</taxon>
    </lineage>
</organism>
<dbReference type="Proteomes" id="UP000509722">
    <property type="component" value="Chromosome"/>
</dbReference>
<gene>
    <name evidence="1" type="ORF">CURT_1101</name>
</gene>
<dbReference type="EMBL" id="CP053832">
    <property type="protein sequence ID" value="QKF84578.1"/>
    <property type="molecule type" value="Genomic_DNA"/>
</dbReference>
<proteinExistence type="predicted"/>
<evidence type="ECO:0000313" key="1">
    <source>
        <dbReference type="EMBL" id="QKF84578.1"/>
    </source>
</evidence>